<dbReference type="OrthoDB" id="1434603at2759"/>
<dbReference type="EMBL" id="JAAIUW010000011">
    <property type="protein sequence ID" value="KAF7810698.1"/>
    <property type="molecule type" value="Genomic_DNA"/>
</dbReference>
<feature type="region of interest" description="Disordered" evidence="2">
    <location>
        <begin position="357"/>
        <end position="413"/>
    </location>
</feature>
<dbReference type="AlphaFoldDB" id="A0A834SUC1"/>
<feature type="region of interest" description="Disordered" evidence="2">
    <location>
        <begin position="53"/>
        <end position="76"/>
    </location>
</feature>
<keyword evidence="4" id="KW-1185">Reference proteome</keyword>
<evidence type="ECO:0000313" key="4">
    <source>
        <dbReference type="Proteomes" id="UP000634136"/>
    </source>
</evidence>
<reference evidence="3" key="1">
    <citation type="submission" date="2020-09" db="EMBL/GenBank/DDBJ databases">
        <title>Genome-Enabled Discovery of Anthraquinone Biosynthesis in Senna tora.</title>
        <authorList>
            <person name="Kang S.-H."/>
            <person name="Pandey R.P."/>
            <person name="Lee C.-M."/>
            <person name="Sim J.-S."/>
            <person name="Jeong J.-T."/>
            <person name="Choi B.-S."/>
            <person name="Jung M."/>
            <person name="Ginzburg D."/>
            <person name="Zhao K."/>
            <person name="Won S.Y."/>
            <person name="Oh T.-J."/>
            <person name="Yu Y."/>
            <person name="Kim N.-H."/>
            <person name="Lee O.R."/>
            <person name="Lee T.-H."/>
            <person name="Bashyal P."/>
            <person name="Kim T.-S."/>
            <person name="Lee W.-H."/>
            <person name="Kawkins C."/>
            <person name="Kim C.-K."/>
            <person name="Kim J.S."/>
            <person name="Ahn B.O."/>
            <person name="Rhee S.Y."/>
            <person name="Sohng J.K."/>
        </authorList>
    </citation>
    <scope>NUCLEOTIDE SEQUENCE</scope>
    <source>
        <tissue evidence="3">Leaf</tissue>
    </source>
</reference>
<organism evidence="3 4">
    <name type="scientific">Senna tora</name>
    <dbReference type="NCBI Taxonomy" id="362788"/>
    <lineage>
        <taxon>Eukaryota</taxon>
        <taxon>Viridiplantae</taxon>
        <taxon>Streptophyta</taxon>
        <taxon>Embryophyta</taxon>
        <taxon>Tracheophyta</taxon>
        <taxon>Spermatophyta</taxon>
        <taxon>Magnoliopsida</taxon>
        <taxon>eudicotyledons</taxon>
        <taxon>Gunneridae</taxon>
        <taxon>Pentapetalae</taxon>
        <taxon>rosids</taxon>
        <taxon>fabids</taxon>
        <taxon>Fabales</taxon>
        <taxon>Fabaceae</taxon>
        <taxon>Caesalpinioideae</taxon>
        <taxon>Cassia clade</taxon>
        <taxon>Senna</taxon>
    </lineage>
</organism>
<accession>A0A834SUC1</accession>
<evidence type="ECO:0000313" key="3">
    <source>
        <dbReference type="EMBL" id="KAF7810698.1"/>
    </source>
</evidence>
<comment type="caution">
    <text evidence="3">The sequence shown here is derived from an EMBL/GenBank/DDBJ whole genome shotgun (WGS) entry which is preliminary data.</text>
</comment>
<protein>
    <submittedName>
        <fullName evidence="3">Uncharacterized protein</fullName>
    </submittedName>
</protein>
<dbReference type="Proteomes" id="UP000634136">
    <property type="component" value="Unassembled WGS sequence"/>
</dbReference>
<feature type="region of interest" description="Disordered" evidence="2">
    <location>
        <begin position="102"/>
        <end position="205"/>
    </location>
</feature>
<feature type="compositionally biased region" description="Low complexity" evidence="2">
    <location>
        <begin position="141"/>
        <end position="162"/>
    </location>
</feature>
<evidence type="ECO:0000256" key="1">
    <source>
        <dbReference type="SAM" id="Coils"/>
    </source>
</evidence>
<gene>
    <name evidence="3" type="ORF">G2W53_037441</name>
</gene>
<name>A0A834SUC1_9FABA</name>
<evidence type="ECO:0000256" key="2">
    <source>
        <dbReference type="SAM" id="MobiDB-lite"/>
    </source>
</evidence>
<sequence>MLAVPPSMMMPNSWILVGGFEALCNFHKVKDTVEAFFYFFQMNFPHKVPGSTFKARGRGPHAKGVSGSEGPHQGLEKGFLLGTASARLPACLVASGRWREEAKHGKTRSADCSESSSAHQTRPRGGSKDEDSKKSRGKGHSSYTGGKGKASASSGSKTSGSAGRRRSHEKGTELRSPSPKRVKVSVPAPESGTRDGSDPSAPGVPAVVATEKHSLTLSTRGSKAVRREYPERKGFPYCGKGVGTLRPEMASLRSSKQLLKVQLENAQKELQRKLIADHNSLLGEYESLLKQFHEAISENTQLKDALDEERETVKALTDDWSGAMEWGWSNCLDQVRFFNPRVDLELRHVNLHHRSAQVAEGAKEKEDSSAHEAVGPEEPLEGPRAKPTVVEPRAMELKPAASSEEFANSILAD</sequence>
<proteinExistence type="predicted"/>
<keyword evidence="1" id="KW-0175">Coiled coil</keyword>
<feature type="coiled-coil region" evidence="1">
    <location>
        <begin position="249"/>
        <end position="319"/>
    </location>
</feature>
<feature type="compositionally biased region" description="Basic and acidic residues" evidence="2">
    <location>
        <begin position="361"/>
        <end position="370"/>
    </location>
</feature>
<feature type="compositionally biased region" description="Basic and acidic residues" evidence="2">
    <location>
        <begin position="102"/>
        <end position="111"/>
    </location>
</feature>